<feature type="transmembrane region" description="Helical" evidence="6">
    <location>
        <begin position="432"/>
        <end position="456"/>
    </location>
</feature>
<gene>
    <name evidence="7" type="ordered locus">Hoch_6486</name>
</gene>
<reference evidence="7 8" key="1">
    <citation type="journal article" date="2010" name="Stand. Genomic Sci.">
        <title>Complete genome sequence of Haliangium ochraceum type strain (SMP-2).</title>
        <authorList>
            <consortium name="US DOE Joint Genome Institute (JGI-PGF)"/>
            <person name="Ivanova N."/>
            <person name="Daum C."/>
            <person name="Lang E."/>
            <person name="Abt B."/>
            <person name="Kopitz M."/>
            <person name="Saunders E."/>
            <person name="Lapidus A."/>
            <person name="Lucas S."/>
            <person name="Glavina Del Rio T."/>
            <person name="Nolan M."/>
            <person name="Tice H."/>
            <person name="Copeland A."/>
            <person name="Cheng J.F."/>
            <person name="Chen F."/>
            <person name="Bruce D."/>
            <person name="Goodwin L."/>
            <person name="Pitluck S."/>
            <person name="Mavromatis K."/>
            <person name="Pati A."/>
            <person name="Mikhailova N."/>
            <person name="Chen A."/>
            <person name="Palaniappan K."/>
            <person name="Land M."/>
            <person name="Hauser L."/>
            <person name="Chang Y.J."/>
            <person name="Jeffries C.D."/>
            <person name="Detter J.C."/>
            <person name="Brettin T."/>
            <person name="Rohde M."/>
            <person name="Goker M."/>
            <person name="Bristow J."/>
            <person name="Markowitz V."/>
            <person name="Eisen J.A."/>
            <person name="Hugenholtz P."/>
            <person name="Kyrpides N.C."/>
            <person name="Klenk H.P."/>
        </authorList>
    </citation>
    <scope>NUCLEOTIDE SEQUENCE [LARGE SCALE GENOMIC DNA]</scope>
    <source>
        <strain evidence="8">DSM 14365 / CIP 107738 / JCM 11303 / AJ 13395 / SMP-2</strain>
    </source>
</reference>
<evidence type="ECO:0000256" key="5">
    <source>
        <dbReference type="ARBA" id="ARBA00023136"/>
    </source>
</evidence>
<dbReference type="PANTHER" id="PTHR30250">
    <property type="entry name" value="PST FAMILY PREDICTED COLANIC ACID TRANSPORTER"/>
    <property type="match status" value="1"/>
</dbReference>
<evidence type="ECO:0000256" key="1">
    <source>
        <dbReference type="ARBA" id="ARBA00004651"/>
    </source>
</evidence>
<feature type="transmembrane region" description="Helical" evidence="6">
    <location>
        <begin position="54"/>
        <end position="80"/>
    </location>
</feature>
<keyword evidence="4 6" id="KW-1133">Transmembrane helix</keyword>
<keyword evidence="3 6" id="KW-0812">Transmembrane</keyword>
<dbReference type="STRING" id="502025.Hoch_6486"/>
<dbReference type="EMBL" id="CP001804">
    <property type="protein sequence ID" value="ACY18955.1"/>
    <property type="molecule type" value="Genomic_DNA"/>
</dbReference>
<comment type="subcellular location">
    <subcellularLocation>
        <location evidence="1">Cell membrane</location>
        <topology evidence="1">Multi-pass membrane protein</topology>
    </subcellularLocation>
</comment>
<evidence type="ECO:0000256" key="3">
    <source>
        <dbReference type="ARBA" id="ARBA00022692"/>
    </source>
</evidence>
<accession>D0LQE6</accession>
<feature type="transmembrane region" description="Helical" evidence="6">
    <location>
        <begin position="223"/>
        <end position="243"/>
    </location>
</feature>
<feature type="transmembrane region" description="Helical" evidence="6">
    <location>
        <begin position="491"/>
        <end position="510"/>
    </location>
</feature>
<evidence type="ECO:0000313" key="8">
    <source>
        <dbReference type="Proteomes" id="UP000001880"/>
    </source>
</evidence>
<feature type="transmembrane region" description="Helical" evidence="6">
    <location>
        <begin position="130"/>
        <end position="151"/>
    </location>
</feature>
<feature type="transmembrane region" description="Helical" evidence="6">
    <location>
        <begin position="468"/>
        <end position="485"/>
    </location>
</feature>
<dbReference type="KEGG" id="hoh:Hoch_6486"/>
<feature type="transmembrane region" description="Helical" evidence="6">
    <location>
        <begin position="404"/>
        <end position="426"/>
    </location>
</feature>
<dbReference type="AlphaFoldDB" id="D0LQE6"/>
<dbReference type="Proteomes" id="UP000001880">
    <property type="component" value="Chromosome"/>
</dbReference>
<dbReference type="InterPro" id="IPR050833">
    <property type="entry name" value="Poly_Biosynth_Transport"/>
</dbReference>
<evidence type="ECO:0000256" key="4">
    <source>
        <dbReference type="ARBA" id="ARBA00022989"/>
    </source>
</evidence>
<dbReference type="RefSeq" id="WP_012831547.1">
    <property type="nucleotide sequence ID" value="NC_013440.1"/>
</dbReference>
<protein>
    <submittedName>
        <fullName evidence="7">Virulence factor MVIN family protein</fullName>
    </submittedName>
</protein>
<feature type="transmembrane region" description="Helical" evidence="6">
    <location>
        <begin position="191"/>
        <end position="211"/>
    </location>
</feature>
<feature type="transmembrane region" description="Helical" evidence="6">
    <location>
        <begin position="370"/>
        <end position="392"/>
    </location>
</feature>
<name>D0LQE6_HALO1</name>
<keyword evidence="5 6" id="KW-0472">Membrane</keyword>
<organism evidence="7 8">
    <name type="scientific">Haliangium ochraceum (strain DSM 14365 / JCM 11303 / SMP-2)</name>
    <dbReference type="NCBI Taxonomy" id="502025"/>
    <lineage>
        <taxon>Bacteria</taxon>
        <taxon>Pseudomonadati</taxon>
        <taxon>Myxococcota</taxon>
        <taxon>Polyangia</taxon>
        <taxon>Haliangiales</taxon>
        <taxon>Kofleriaceae</taxon>
        <taxon>Haliangium</taxon>
    </lineage>
</organism>
<dbReference type="HOGENOM" id="CLU_505051_0_0_7"/>
<feature type="transmembrane region" description="Helical" evidence="6">
    <location>
        <begin position="301"/>
        <end position="318"/>
    </location>
</feature>
<dbReference type="GO" id="GO:0005886">
    <property type="term" value="C:plasma membrane"/>
    <property type="evidence" value="ECO:0007669"/>
    <property type="project" value="UniProtKB-SubCell"/>
</dbReference>
<keyword evidence="2" id="KW-1003">Cell membrane</keyword>
<dbReference type="eggNOG" id="COG2244">
    <property type="taxonomic scope" value="Bacteria"/>
</dbReference>
<feature type="transmembrane region" description="Helical" evidence="6">
    <location>
        <begin position="339"/>
        <end position="358"/>
    </location>
</feature>
<feature type="transmembrane region" description="Helical" evidence="6">
    <location>
        <begin position="163"/>
        <end position="185"/>
    </location>
</feature>
<sequence length="539" mass="56116">MSQADDAPASPAPPSNEGARAGRGVIYIGLAKLYFIFAGALIEFRLPTILANTVFGAYGLVASAVSPINNVLVTGTIQAVSRFTAQQPEQARAVQAAGLRMHLWLGLPVALLFMLGAPLFAYFLHDPSKIGPLVLAGCIVGGYSFYAVFVGTANGTRGFHKQAGLDVCFATLRALGILGLAMAGFGVYGAISGWVLAVAVILVVAALVIGLPRTRERFAQRPLVQFFGSVASYLVLLNLLLFADVFLLKRFSAEWYAGHPEALAEAALRAAQSGASQLIDAAQAADGQVGFYRAVQNLARLSYQAIIAGMFVIFPLVSRSTFENDRETTRRYVHTTMRYSLIFATAIGVVLAANPGPMLDVVYPTEYAQVGASALMALALGNVGFCLFAIAGTILNGAGHTREAILCAAVTLAASVLANAFVVPLFPPGREMLLAAAAATSGAMILGAVVGGLLLARSLGAALPWRTPLRVLIGVLAALAVGRALPFSSTLLTLVEAVLVGLAYLAALVITGELGRADLRALASLGGRRRARTSSGGTP</sequence>
<feature type="transmembrane region" description="Helical" evidence="6">
    <location>
        <begin position="101"/>
        <end position="124"/>
    </location>
</feature>
<dbReference type="OrthoDB" id="5506032at2"/>
<proteinExistence type="predicted"/>
<evidence type="ECO:0000256" key="2">
    <source>
        <dbReference type="ARBA" id="ARBA00022475"/>
    </source>
</evidence>
<evidence type="ECO:0000313" key="7">
    <source>
        <dbReference type="EMBL" id="ACY18955.1"/>
    </source>
</evidence>
<dbReference type="PANTHER" id="PTHR30250:SF11">
    <property type="entry name" value="O-ANTIGEN TRANSPORTER-RELATED"/>
    <property type="match status" value="1"/>
</dbReference>
<keyword evidence="8" id="KW-1185">Reference proteome</keyword>
<evidence type="ECO:0000256" key="6">
    <source>
        <dbReference type="SAM" id="Phobius"/>
    </source>
</evidence>
<feature type="transmembrane region" description="Helical" evidence="6">
    <location>
        <begin position="24"/>
        <end position="42"/>
    </location>
</feature>